<feature type="domain" description="CBM1" evidence="3">
    <location>
        <begin position="289"/>
        <end position="333"/>
    </location>
</feature>
<feature type="domain" description="CBM1" evidence="3">
    <location>
        <begin position="349"/>
        <end position="385"/>
    </location>
</feature>
<keyword evidence="1 2" id="KW-0732">Signal</keyword>
<dbReference type="OrthoDB" id="1637350at2759"/>
<dbReference type="SUPFAM" id="SSF57180">
    <property type="entry name" value="Cellulose-binding domain"/>
    <property type="match status" value="4"/>
</dbReference>
<gene>
    <name evidence="4" type="ORF">CVT24_009751</name>
</gene>
<evidence type="ECO:0000256" key="2">
    <source>
        <dbReference type="SAM" id="SignalP"/>
    </source>
</evidence>
<dbReference type="GO" id="GO:0005975">
    <property type="term" value="P:carbohydrate metabolic process"/>
    <property type="evidence" value="ECO:0007669"/>
    <property type="project" value="InterPro"/>
</dbReference>
<accession>A0A409Y9M6</accession>
<sequence>MVPQSKGLLFKLGLFIFAGLAIASVRAEETTTNADPAPPTTPPPTVTVPSSPTFTYPAPSCWGTTVVVTPSPTVYPGTVPTLLPVGAIPPPGYTGTATFPGCYTTTVTITQPTAAPTGPTVPLEPSQFGQSKMKSFFLSTFMVSISLLGSSPLTQACVTTTYTAVPGYPSPVGPTVPFYGQCGGLGYTGITQCELGAKCVAYGDPIQPSFNLKTLDNSSNMELLPFYSIIAPIFLLGLSSLTKAQCSTTTYTSVSDVPTPTGPVVPIFAQACVTATYTVVPAVPSPTGATVPLYGQCGGWGYTGITQCELGAKCVDYGVNHVQKQSQFAQVCSTSTYTIVPAVPTPTGPTVPLYGQCGGYSYTGPKQCELGAICVAYFEYYSQCLRDPNYPRQLSLLSSHTAFNVYSSTSDADDNNSYSLQLKKPKAEVTKAQCSTTTYTTVSQVPTPTGPVVPIWSQCAGYSYHGPTECEPGSFCNIFTPVGIFVTPAQASSNGRSITLVANPIPTTLLTVAIPPPGYTGTSTFGCWVTTVTLPPPTPTGPIVPPV</sequence>
<dbReference type="Pfam" id="PF00734">
    <property type="entry name" value="CBM_1"/>
    <property type="match status" value="4"/>
</dbReference>
<organism evidence="4 5">
    <name type="scientific">Panaeolus cyanescens</name>
    <dbReference type="NCBI Taxonomy" id="181874"/>
    <lineage>
        <taxon>Eukaryota</taxon>
        <taxon>Fungi</taxon>
        <taxon>Dikarya</taxon>
        <taxon>Basidiomycota</taxon>
        <taxon>Agaricomycotina</taxon>
        <taxon>Agaricomycetes</taxon>
        <taxon>Agaricomycetidae</taxon>
        <taxon>Agaricales</taxon>
        <taxon>Agaricineae</taxon>
        <taxon>Galeropsidaceae</taxon>
        <taxon>Panaeolus</taxon>
    </lineage>
</organism>
<dbReference type="InterPro" id="IPR000254">
    <property type="entry name" value="CBD"/>
</dbReference>
<dbReference type="InterPro" id="IPR035971">
    <property type="entry name" value="CBD_sf"/>
</dbReference>
<evidence type="ECO:0000313" key="4">
    <source>
        <dbReference type="EMBL" id="PPQ99679.1"/>
    </source>
</evidence>
<keyword evidence="5" id="KW-1185">Reference proteome</keyword>
<dbReference type="PROSITE" id="PS51164">
    <property type="entry name" value="CBM1_2"/>
    <property type="match status" value="2"/>
</dbReference>
<evidence type="ECO:0000256" key="1">
    <source>
        <dbReference type="ARBA" id="ARBA00022729"/>
    </source>
</evidence>
<proteinExistence type="predicted"/>
<dbReference type="InParanoid" id="A0A409Y9M6"/>
<dbReference type="AlphaFoldDB" id="A0A409Y9M6"/>
<reference evidence="4 5" key="1">
    <citation type="journal article" date="2018" name="Evol. Lett.">
        <title>Horizontal gene cluster transfer increased hallucinogenic mushroom diversity.</title>
        <authorList>
            <person name="Reynolds H.T."/>
            <person name="Vijayakumar V."/>
            <person name="Gluck-Thaler E."/>
            <person name="Korotkin H.B."/>
            <person name="Matheny P.B."/>
            <person name="Slot J.C."/>
        </authorList>
    </citation>
    <scope>NUCLEOTIDE SEQUENCE [LARGE SCALE GENOMIC DNA]</scope>
    <source>
        <strain evidence="4 5">2629</strain>
    </source>
</reference>
<dbReference type="STRING" id="181874.A0A409Y9M6"/>
<protein>
    <recommendedName>
        <fullName evidence="3">CBM1 domain-containing protein</fullName>
    </recommendedName>
</protein>
<dbReference type="EMBL" id="NHTK01001349">
    <property type="protein sequence ID" value="PPQ99679.1"/>
    <property type="molecule type" value="Genomic_DNA"/>
</dbReference>
<evidence type="ECO:0000313" key="5">
    <source>
        <dbReference type="Proteomes" id="UP000284842"/>
    </source>
</evidence>
<feature type="chain" id="PRO_5019486192" description="CBM1 domain-containing protein" evidence="2">
    <location>
        <begin position="28"/>
        <end position="547"/>
    </location>
</feature>
<dbReference type="GO" id="GO:0030248">
    <property type="term" value="F:cellulose binding"/>
    <property type="evidence" value="ECO:0007669"/>
    <property type="project" value="InterPro"/>
</dbReference>
<evidence type="ECO:0000259" key="3">
    <source>
        <dbReference type="PROSITE" id="PS51164"/>
    </source>
</evidence>
<name>A0A409Y9M6_9AGAR</name>
<dbReference type="Proteomes" id="UP000284842">
    <property type="component" value="Unassembled WGS sequence"/>
</dbReference>
<dbReference type="SMART" id="SM00236">
    <property type="entry name" value="fCBD"/>
    <property type="match status" value="3"/>
</dbReference>
<feature type="signal peptide" evidence="2">
    <location>
        <begin position="1"/>
        <end position="27"/>
    </location>
</feature>
<comment type="caution">
    <text evidence="4">The sequence shown here is derived from an EMBL/GenBank/DDBJ whole genome shotgun (WGS) entry which is preliminary data.</text>
</comment>
<dbReference type="GO" id="GO:0005576">
    <property type="term" value="C:extracellular region"/>
    <property type="evidence" value="ECO:0007669"/>
    <property type="project" value="InterPro"/>
</dbReference>